<accession>A0A6A3KYD1</accession>
<sequence>MVLNLDLYDACLWLYRAVQKNAISEALDTPTLFVAR</sequence>
<dbReference type="EMBL" id="QXFV01000048">
    <property type="protein sequence ID" value="KAE9051336.1"/>
    <property type="molecule type" value="Genomic_DNA"/>
</dbReference>
<dbReference type="AlphaFoldDB" id="A0A6A3KYD1"/>
<name>A0A6A3KYD1_9STRA</name>
<dbReference type="EMBL" id="QXFT01000323">
    <property type="protein sequence ID" value="KAE9347244.1"/>
    <property type="molecule type" value="Genomic_DNA"/>
</dbReference>
<evidence type="ECO:0000313" key="5">
    <source>
        <dbReference type="Proteomes" id="UP000434957"/>
    </source>
</evidence>
<comment type="caution">
    <text evidence="1">The sequence shown here is derived from an EMBL/GenBank/DDBJ whole genome shotgun (WGS) entry which is preliminary data.</text>
</comment>
<proteinExistence type="predicted"/>
<evidence type="ECO:0000313" key="1">
    <source>
        <dbReference type="EMBL" id="KAE9010647.1"/>
    </source>
</evidence>
<evidence type="ECO:0000313" key="2">
    <source>
        <dbReference type="EMBL" id="KAE9051336.1"/>
    </source>
</evidence>
<gene>
    <name evidence="2" type="ORF">PR001_g1553</name>
    <name evidence="1" type="ORF">PR002_g15299</name>
    <name evidence="3" type="ORF">PR003_g7025</name>
</gene>
<keyword evidence="5" id="KW-1185">Reference proteome</keyword>
<dbReference type="Proteomes" id="UP000434957">
    <property type="component" value="Unassembled WGS sequence"/>
</dbReference>
<dbReference type="Proteomes" id="UP000429607">
    <property type="component" value="Unassembled WGS sequence"/>
</dbReference>
<evidence type="ECO:0000313" key="4">
    <source>
        <dbReference type="Proteomes" id="UP000429607"/>
    </source>
</evidence>
<dbReference type="EMBL" id="QXFU01001104">
    <property type="protein sequence ID" value="KAE9010647.1"/>
    <property type="molecule type" value="Genomic_DNA"/>
</dbReference>
<protein>
    <submittedName>
        <fullName evidence="1">Uncharacterized protein</fullName>
    </submittedName>
</protein>
<evidence type="ECO:0000313" key="3">
    <source>
        <dbReference type="EMBL" id="KAE9347244.1"/>
    </source>
</evidence>
<evidence type="ECO:0000313" key="6">
    <source>
        <dbReference type="Proteomes" id="UP000435112"/>
    </source>
</evidence>
<organism evidence="1 6">
    <name type="scientific">Phytophthora rubi</name>
    <dbReference type="NCBI Taxonomy" id="129364"/>
    <lineage>
        <taxon>Eukaryota</taxon>
        <taxon>Sar</taxon>
        <taxon>Stramenopiles</taxon>
        <taxon>Oomycota</taxon>
        <taxon>Peronosporomycetes</taxon>
        <taxon>Peronosporales</taxon>
        <taxon>Peronosporaceae</taxon>
        <taxon>Phytophthora</taxon>
    </lineage>
</organism>
<dbReference type="Proteomes" id="UP000435112">
    <property type="component" value="Unassembled WGS sequence"/>
</dbReference>
<reference evidence="4 6" key="1">
    <citation type="submission" date="2018-09" db="EMBL/GenBank/DDBJ databases">
        <title>Genomic investigation of the strawberry pathogen Phytophthora fragariae indicates pathogenicity is determined by transcriptional variation in three key races.</title>
        <authorList>
            <person name="Adams T.M."/>
            <person name="Armitage A.D."/>
            <person name="Sobczyk M.K."/>
            <person name="Bates H.J."/>
            <person name="Dunwell J.M."/>
            <person name="Nellist C.F."/>
            <person name="Harrison R.J."/>
        </authorList>
    </citation>
    <scope>NUCLEOTIDE SEQUENCE [LARGE SCALE GENOMIC DNA]</scope>
    <source>
        <strain evidence="2 4">SCRP249</strain>
        <strain evidence="1 6">SCRP324</strain>
        <strain evidence="3 5">SCRP333</strain>
    </source>
</reference>